<gene>
    <name evidence="3" type="ORF">BS47DRAFT_1361996</name>
</gene>
<evidence type="ECO:0000256" key="1">
    <source>
        <dbReference type="SAM" id="MobiDB-lite"/>
    </source>
</evidence>
<reference evidence="3" key="1">
    <citation type="journal article" date="2020" name="Nat. Commun.">
        <title>Large-scale genome sequencing of mycorrhizal fungi provides insights into the early evolution of symbiotic traits.</title>
        <authorList>
            <person name="Miyauchi S."/>
            <person name="Kiss E."/>
            <person name="Kuo A."/>
            <person name="Drula E."/>
            <person name="Kohler A."/>
            <person name="Sanchez-Garcia M."/>
            <person name="Morin E."/>
            <person name="Andreopoulos B."/>
            <person name="Barry K.W."/>
            <person name="Bonito G."/>
            <person name="Buee M."/>
            <person name="Carver A."/>
            <person name="Chen C."/>
            <person name="Cichocki N."/>
            <person name="Clum A."/>
            <person name="Culley D."/>
            <person name="Crous P.W."/>
            <person name="Fauchery L."/>
            <person name="Girlanda M."/>
            <person name="Hayes R.D."/>
            <person name="Keri Z."/>
            <person name="LaButti K."/>
            <person name="Lipzen A."/>
            <person name="Lombard V."/>
            <person name="Magnuson J."/>
            <person name="Maillard F."/>
            <person name="Murat C."/>
            <person name="Nolan M."/>
            <person name="Ohm R.A."/>
            <person name="Pangilinan J."/>
            <person name="Pereira M.F."/>
            <person name="Perotto S."/>
            <person name="Peter M."/>
            <person name="Pfister S."/>
            <person name="Riley R."/>
            <person name="Sitrit Y."/>
            <person name="Stielow J.B."/>
            <person name="Szollosi G."/>
            <person name="Zifcakova L."/>
            <person name="Stursova M."/>
            <person name="Spatafora J.W."/>
            <person name="Tedersoo L."/>
            <person name="Vaario L.M."/>
            <person name="Yamada A."/>
            <person name="Yan M."/>
            <person name="Wang P."/>
            <person name="Xu J."/>
            <person name="Bruns T."/>
            <person name="Baldrian P."/>
            <person name="Vilgalys R."/>
            <person name="Dunand C."/>
            <person name="Henrissat B."/>
            <person name="Grigoriev I.V."/>
            <person name="Hibbett D."/>
            <person name="Nagy L.G."/>
            <person name="Martin F.M."/>
        </authorList>
    </citation>
    <scope>NUCLEOTIDE SEQUENCE</scope>
    <source>
        <strain evidence="3">UP504</strain>
    </source>
</reference>
<evidence type="ECO:0000256" key="2">
    <source>
        <dbReference type="SAM" id="SignalP"/>
    </source>
</evidence>
<comment type="caution">
    <text evidence="3">The sequence shown here is derived from an EMBL/GenBank/DDBJ whole genome shotgun (WGS) entry which is preliminary data.</text>
</comment>
<sequence>MTFHLLSLLIHGGALLMESVAGKWRVRTRHPARLWQFGSTDSRLSITRNHTIINSYRREGGTIQGSPRGFQLADVMKNTRQKRKQRPAVSAPSSTPEARGLQLGLGSERRHQQYI</sequence>
<dbReference type="AlphaFoldDB" id="A0A9P6AY63"/>
<dbReference type="EMBL" id="MU128965">
    <property type="protein sequence ID" value="KAF9514040.1"/>
    <property type="molecule type" value="Genomic_DNA"/>
</dbReference>
<organism evidence="3 4">
    <name type="scientific">Hydnum rufescens UP504</name>
    <dbReference type="NCBI Taxonomy" id="1448309"/>
    <lineage>
        <taxon>Eukaryota</taxon>
        <taxon>Fungi</taxon>
        <taxon>Dikarya</taxon>
        <taxon>Basidiomycota</taxon>
        <taxon>Agaricomycotina</taxon>
        <taxon>Agaricomycetes</taxon>
        <taxon>Cantharellales</taxon>
        <taxon>Hydnaceae</taxon>
        <taxon>Hydnum</taxon>
    </lineage>
</organism>
<keyword evidence="4" id="KW-1185">Reference proteome</keyword>
<feature type="signal peptide" evidence="2">
    <location>
        <begin position="1"/>
        <end position="22"/>
    </location>
</feature>
<protein>
    <recommendedName>
        <fullName evidence="5">Secreted protein</fullName>
    </recommendedName>
</protein>
<name>A0A9P6AY63_9AGAM</name>
<keyword evidence="2" id="KW-0732">Signal</keyword>
<evidence type="ECO:0000313" key="3">
    <source>
        <dbReference type="EMBL" id="KAF9514040.1"/>
    </source>
</evidence>
<feature type="chain" id="PRO_5040156845" description="Secreted protein" evidence="2">
    <location>
        <begin position="23"/>
        <end position="115"/>
    </location>
</feature>
<dbReference type="Proteomes" id="UP000886523">
    <property type="component" value="Unassembled WGS sequence"/>
</dbReference>
<feature type="region of interest" description="Disordered" evidence="1">
    <location>
        <begin position="75"/>
        <end position="115"/>
    </location>
</feature>
<evidence type="ECO:0008006" key="5">
    <source>
        <dbReference type="Google" id="ProtNLM"/>
    </source>
</evidence>
<accession>A0A9P6AY63</accession>
<evidence type="ECO:0000313" key="4">
    <source>
        <dbReference type="Proteomes" id="UP000886523"/>
    </source>
</evidence>
<proteinExistence type="predicted"/>